<comment type="caution">
    <text evidence="1">The sequence shown here is derived from an EMBL/GenBank/DDBJ whole genome shotgun (WGS) entry which is preliminary data.</text>
</comment>
<protein>
    <submittedName>
        <fullName evidence="1">Uncharacterized protein</fullName>
    </submittedName>
</protein>
<keyword evidence="2" id="KW-1185">Reference proteome</keyword>
<feature type="non-terminal residue" evidence="1">
    <location>
        <position position="105"/>
    </location>
</feature>
<dbReference type="EMBL" id="CATNWA010002054">
    <property type="protein sequence ID" value="CAI9541874.1"/>
    <property type="molecule type" value="Genomic_DNA"/>
</dbReference>
<sequence length="105" mass="10916">MSATHQCCPAVPPTSAPQCPHQCHPSVPPIISAQQCCQLVPPISGAYQCLSVPIIVAYQCSIISAASSVRVPQCHLSVLPIHATSSVPISAAYQCPSALHINAAY</sequence>
<dbReference type="Proteomes" id="UP001162483">
    <property type="component" value="Unassembled WGS sequence"/>
</dbReference>
<accession>A0ABN9B295</accession>
<evidence type="ECO:0000313" key="1">
    <source>
        <dbReference type="EMBL" id="CAI9541874.1"/>
    </source>
</evidence>
<proteinExistence type="predicted"/>
<reference evidence="1" key="1">
    <citation type="submission" date="2023-05" db="EMBL/GenBank/DDBJ databases">
        <authorList>
            <person name="Stuckert A."/>
        </authorList>
    </citation>
    <scope>NUCLEOTIDE SEQUENCE</scope>
</reference>
<organism evidence="1 2">
    <name type="scientific">Staurois parvus</name>
    <dbReference type="NCBI Taxonomy" id="386267"/>
    <lineage>
        <taxon>Eukaryota</taxon>
        <taxon>Metazoa</taxon>
        <taxon>Chordata</taxon>
        <taxon>Craniata</taxon>
        <taxon>Vertebrata</taxon>
        <taxon>Euteleostomi</taxon>
        <taxon>Amphibia</taxon>
        <taxon>Batrachia</taxon>
        <taxon>Anura</taxon>
        <taxon>Neobatrachia</taxon>
        <taxon>Ranoidea</taxon>
        <taxon>Ranidae</taxon>
        <taxon>Staurois</taxon>
    </lineage>
</organism>
<gene>
    <name evidence="1" type="ORF">SPARVUS_LOCUS1999668</name>
</gene>
<name>A0ABN9B295_9NEOB</name>
<evidence type="ECO:0000313" key="2">
    <source>
        <dbReference type="Proteomes" id="UP001162483"/>
    </source>
</evidence>